<comment type="caution">
    <text evidence="2">The sequence shown here is derived from an EMBL/GenBank/DDBJ whole genome shotgun (WGS) entry which is preliminary data.</text>
</comment>
<reference evidence="3" key="1">
    <citation type="journal article" date="2019" name="Int. J. Syst. Evol. Microbiol.">
        <title>The Global Catalogue of Microorganisms (GCM) 10K type strain sequencing project: providing services to taxonomists for standard genome sequencing and annotation.</title>
        <authorList>
            <consortium name="The Broad Institute Genomics Platform"/>
            <consortium name="The Broad Institute Genome Sequencing Center for Infectious Disease"/>
            <person name="Wu L."/>
            <person name="Ma J."/>
        </authorList>
    </citation>
    <scope>NUCLEOTIDE SEQUENCE [LARGE SCALE GENOMIC DNA]</scope>
    <source>
        <strain evidence="3">JCM 18050</strain>
    </source>
</reference>
<dbReference type="EMBL" id="BAABHY010000001">
    <property type="protein sequence ID" value="GAA5107596.1"/>
    <property type="molecule type" value="Genomic_DNA"/>
</dbReference>
<dbReference type="Pfam" id="PF11726">
    <property type="entry name" value="YagK_YfjJ_C"/>
    <property type="match status" value="1"/>
</dbReference>
<sequence length="193" mass="22923">MTTKPRLTSNHFIYYQMDEHLRKLTKVYSKMLPLRIDLHYSLDDNKQCNKTIQQACNDIKALTTKLFECIEHLVGFVWVMEVSKTDNIHFHTFFFANGQKIQKYYPIYEKINSLWLEILNKKGYTYDCNKNKKSYKYNALGILKHNDKDALKRVSYVLSYMAKDEQKEGIEDKYKYGLSKVPKPSGRGRPRKN</sequence>
<keyword evidence="3" id="KW-1185">Reference proteome</keyword>
<evidence type="ECO:0000259" key="1">
    <source>
        <dbReference type="Pfam" id="PF11726"/>
    </source>
</evidence>
<dbReference type="RefSeq" id="WP_345489232.1">
    <property type="nucleotide sequence ID" value="NZ_BAABHY010000001.1"/>
</dbReference>
<proteinExistence type="predicted"/>
<accession>A0ABP9N2C9</accession>
<evidence type="ECO:0000313" key="2">
    <source>
        <dbReference type="EMBL" id="GAA5107596.1"/>
    </source>
</evidence>
<organism evidence="2 3">
    <name type="scientific">Orbus sasakiae</name>
    <dbReference type="NCBI Taxonomy" id="1078475"/>
    <lineage>
        <taxon>Bacteria</taxon>
        <taxon>Pseudomonadati</taxon>
        <taxon>Pseudomonadota</taxon>
        <taxon>Gammaproteobacteria</taxon>
        <taxon>Orbales</taxon>
        <taxon>Orbaceae</taxon>
        <taxon>Orbus</taxon>
    </lineage>
</organism>
<protein>
    <submittedName>
        <fullName evidence="2">Inovirus-type Gp2 protein</fullName>
    </submittedName>
</protein>
<gene>
    <name evidence="2" type="ORF">GCM10023211_08890</name>
</gene>
<dbReference type="InterPro" id="IPR057271">
    <property type="entry name" value="YagK_YfjJ_C"/>
</dbReference>
<evidence type="ECO:0000313" key="3">
    <source>
        <dbReference type="Proteomes" id="UP001500171"/>
    </source>
</evidence>
<name>A0ABP9N2C9_9GAMM</name>
<feature type="domain" description="YagK/YfjJ C-terminal" evidence="1">
    <location>
        <begin position="27"/>
        <end position="179"/>
    </location>
</feature>
<dbReference type="Proteomes" id="UP001500171">
    <property type="component" value="Unassembled WGS sequence"/>
</dbReference>